<dbReference type="InterPro" id="IPR052900">
    <property type="entry name" value="Phospholipid_Metab_Enz"/>
</dbReference>
<dbReference type="InterPro" id="IPR038607">
    <property type="entry name" value="PhoD-like_sf"/>
</dbReference>
<sequence length="502" mass="56462">MSFLLVPHQVSDTAATIWVGALDEEGVRQRSVRLEFEGGGEGREVELDASGWETWESFQAEDPKSYPLLDRLLHLASVLKSPPVRRTLDYQRVEIKPLSARTSYALTLRVDDQKVIGAERHLREGRVTTLPAELPTKDEKPFTLLVGSCFYGPEDPGGLVGGAYRYMPEDQRPDVKVLCGDQVYLDNPWRETTLKWYRANQKPGLFRAMLFEKYVANWTQVSGEDAGFRQLLADGANYFCSDDHEFWNNAPNFGGVGLLNSLTSGQRKWWFGEASRLFRAFQSASPLLRLEIPPLSVCVADTRINRDTKGLRFMRDEDLKSLGRWIEGLQGPGVLVVGQPVLVEGEGVTKSLLKKGLKNAVFSYIDRDLPHYAQYRDLVGHIKSSDHSVVILTGDVHFGRVACGELKPGSETKFVEVISSPMNAVLSDKDEPLFGTYKEAPTEHFPITEDREVLRGRNQFATVRFFLLEDGRVNMEVRAWPIPRPGEEVSPRGDVVFEKALS</sequence>
<gene>
    <name evidence="1" type="ORF">AVDCRST_MAG05-1674</name>
</gene>
<dbReference type="InterPro" id="IPR029052">
    <property type="entry name" value="Metallo-depent_PP-like"/>
</dbReference>
<dbReference type="EMBL" id="CADCVM010000182">
    <property type="protein sequence ID" value="CAA9487243.1"/>
    <property type="molecule type" value="Genomic_DNA"/>
</dbReference>
<organism evidence="1">
    <name type="scientific">uncultured Rubrobacteraceae bacterium</name>
    <dbReference type="NCBI Taxonomy" id="349277"/>
    <lineage>
        <taxon>Bacteria</taxon>
        <taxon>Bacillati</taxon>
        <taxon>Actinomycetota</taxon>
        <taxon>Rubrobacteria</taxon>
        <taxon>Rubrobacterales</taxon>
        <taxon>Rubrobacteraceae</taxon>
        <taxon>environmental samples</taxon>
    </lineage>
</organism>
<evidence type="ECO:0000313" key="1">
    <source>
        <dbReference type="EMBL" id="CAA9487243.1"/>
    </source>
</evidence>
<evidence type="ECO:0008006" key="2">
    <source>
        <dbReference type="Google" id="ProtNLM"/>
    </source>
</evidence>
<dbReference type="Gene3D" id="3.60.21.70">
    <property type="entry name" value="PhoD-like phosphatase"/>
    <property type="match status" value="1"/>
</dbReference>
<reference evidence="1" key="1">
    <citation type="submission" date="2020-02" db="EMBL/GenBank/DDBJ databases">
        <authorList>
            <person name="Meier V. D."/>
        </authorList>
    </citation>
    <scope>NUCLEOTIDE SEQUENCE</scope>
    <source>
        <strain evidence="1">AVDCRST_MAG05</strain>
    </source>
</reference>
<dbReference type="AlphaFoldDB" id="A0A6J4S193"/>
<dbReference type="PANTHER" id="PTHR43606:SF2">
    <property type="entry name" value="ALKALINE PHOSPHATASE FAMILY PROTEIN (AFU_ORTHOLOGUE AFUA_5G03860)"/>
    <property type="match status" value="1"/>
</dbReference>
<name>A0A6J4S193_9ACTN</name>
<dbReference type="PANTHER" id="PTHR43606">
    <property type="entry name" value="PHOSPHATASE, PUTATIVE (AFU_ORTHOLOGUE AFUA_6G08710)-RELATED"/>
    <property type="match status" value="1"/>
</dbReference>
<dbReference type="SUPFAM" id="SSF56300">
    <property type="entry name" value="Metallo-dependent phosphatases"/>
    <property type="match status" value="1"/>
</dbReference>
<accession>A0A6J4S193</accession>
<proteinExistence type="predicted"/>
<protein>
    <recommendedName>
        <fullName evidence="2">PhoD-like phosphatase metallophosphatase domain-containing protein</fullName>
    </recommendedName>
</protein>